<organism evidence="4">
    <name type="scientific">Angiostrongylus costaricensis</name>
    <name type="common">Nematode worm</name>
    <dbReference type="NCBI Taxonomy" id="334426"/>
    <lineage>
        <taxon>Eukaryota</taxon>
        <taxon>Metazoa</taxon>
        <taxon>Ecdysozoa</taxon>
        <taxon>Nematoda</taxon>
        <taxon>Chromadorea</taxon>
        <taxon>Rhabditida</taxon>
        <taxon>Rhabditina</taxon>
        <taxon>Rhabditomorpha</taxon>
        <taxon>Strongyloidea</taxon>
        <taxon>Metastrongylidae</taxon>
        <taxon>Angiostrongylus</taxon>
    </lineage>
</organism>
<dbReference type="Pfam" id="PF23003">
    <property type="entry name" value="Fn1_2"/>
    <property type="match status" value="1"/>
</dbReference>
<accession>A0A0R3PAQ1</accession>
<evidence type="ECO:0000313" key="2">
    <source>
        <dbReference type="EMBL" id="VDM52253.1"/>
    </source>
</evidence>
<dbReference type="OrthoDB" id="5903072at2759"/>
<dbReference type="InterPro" id="IPR055119">
    <property type="entry name" value="Mig18_Fn1"/>
</dbReference>
<protein>
    <submittedName>
        <fullName evidence="4">SRCR domain-containing protein</fullName>
    </submittedName>
</protein>
<dbReference type="PANTHER" id="PTHR35572">
    <property type="entry name" value="PROTEIN CBG04538-RELATED"/>
    <property type="match status" value="1"/>
</dbReference>
<reference evidence="2 3" key="2">
    <citation type="submission" date="2018-11" db="EMBL/GenBank/DDBJ databases">
        <authorList>
            <consortium name="Pathogen Informatics"/>
        </authorList>
    </citation>
    <scope>NUCLEOTIDE SEQUENCE [LARGE SCALE GENOMIC DNA]</scope>
    <source>
        <strain evidence="2 3">Costa Rica</strain>
    </source>
</reference>
<evidence type="ECO:0000259" key="1">
    <source>
        <dbReference type="Pfam" id="PF23003"/>
    </source>
</evidence>
<dbReference type="AlphaFoldDB" id="A0A0R3PAQ1"/>
<feature type="domain" description="Abnormal cell migration protein 18-like fibronectin type I" evidence="1">
    <location>
        <begin position="95"/>
        <end position="160"/>
    </location>
</feature>
<dbReference type="InterPro" id="IPR040282">
    <property type="entry name" value="Mig-18-like"/>
</dbReference>
<evidence type="ECO:0000313" key="4">
    <source>
        <dbReference type="WBParaSite" id="ACOC_0000066701-mRNA-1"/>
    </source>
</evidence>
<evidence type="ECO:0000313" key="3">
    <source>
        <dbReference type="Proteomes" id="UP000267027"/>
    </source>
</evidence>
<dbReference type="Proteomes" id="UP000267027">
    <property type="component" value="Unassembled WGS sequence"/>
</dbReference>
<dbReference type="EMBL" id="UYYA01000075">
    <property type="protein sequence ID" value="VDM52253.1"/>
    <property type="molecule type" value="Genomic_DNA"/>
</dbReference>
<reference evidence="4" key="1">
    <citation type="submission" date="2017-02" db="UniProtKB">
        <authorList>
            <consortium name="WormBaseParasite"/>
        </authorList>
    </citation>
    <scope>IDENTIFICATION</scope>
</reference>
<proteinExistence type="predicted"/>
<dbReference type="WBParaSite" id="ACOC_0000066701-mRNA-1">
    <property type="protein sequence ID" value="ACOC_0000066701-mRNA-1"/>
    <property type="gene ID" value="ACOC_0000066701"/>
</dbReference>
<sequence>MKVSHEGKLIAAFYFDQIEDFIVYVLKRCFVWQEEWLQYRCGEGGVKEFLGCITETGIFIRNGDMKLVDGAYIQCKKHEDGSVVLQSAGRRNNTKCKDSEGQEREEGSDWKEGSLQFKCGKGGVKNFMGCITKSERFIPYGEVNLVNGKHIKCEKLADGTIKMNIVSRSKCYAKCRDNEGRGVTEGFKWRVGSLQLRCGENGVELMGCVTSHGIFIPSGEVKSVDGYNVKCERSMDGLATMKIVGRSTCIRSRFKQTQLKLN</sequence>
<name>A0A0R3PAQ1_ANGCS</name>
<keyword evidence="3" id="KW-1185">Reference proteome</keyword>
<gene>
    <name evidence="2" type="ORF">ACOC_LOCUS668</name>
</gene>